<accession>A0A1Q2CUP1</accession>
<dbReference type="InterPro" id="IPR029058">
    <property type="entry name" value="AB_hydrolase_fold"/>
</dbReference>
<dbReference type="InterPro" id="IPR000073">
    <property type="entry name" value="AB_hydrolase_1"/>
</dbReference>
<feature type="binding site" evidence="2">
    <location>
        <position position="108"/>
    </location>
    <ligand>
        <name>substrate</name>
    </ligand>
</feature>
<dbReference type="STRING" id="399497.BW733_02290"/>
<dbReference type="OrthoDB" id="9786110at2"/>
<dbReference type="EMBL" id="CP019607">
    <property type="protein sequence ID" value="AQP49832.1"/>
    <property type="molecule type" value="Genomic_DNA"/>
</dbReference>
<dbReference type="AlphaFoldDB" id="A0A1Q2CUP1"/>
<reference evidence="5 6" key="1">
    <citation type="journal article" date="2008" name="Int. J. Syst. Evol. Microbiol.">
        <title>Tessaracoccus flavescens sp. nov., isolated from marine sediment.</title>
        <authorList>
            <person name="Lee D.W."/>
            <person name="Lee S.D."/>
        </authorList>
    </citation>
    <scope>NUCLEOTIDE SEQUENCE [LARGE SCALE GENOMIC DNA]</scope>
    <source>
        <strain evidence="5 6">SST-39T</strain>
    </source>
</reference>
<evidence type="ECO:0000256" key="1">
    <source>
        <dbReference type="PIRSR" id="PIRSR017388-1"/>
    </source>
</evidence>
<dbReference type="SUPFAM" id="SSF53474">
    <property type="entry name" value="alpha/beta-Hydrolases"/>
    <property type="match status" value="1"/>
</dbReference>
<feature type="binding site" evidence="2">
    <location>
        <position position="34"/>
    </location>
    <ligand>
        <name>substrate</name>
    </ligand>
</feature>
<feature type="active site" description="Nucleophile" evidence="1">
    <location>
        <position position="107"/>
    </location>
</feature>
<keyword evidence="6" id="KW-1185">Reference proteome</keyword>
<dbReference type="PANTHER" id="PTHR42886:SF29">
    <property type="entry name" value="PUMMELIG, ISOFORM A"/>
    <property type="match status" value="1"/>
</dbReference>
<evidence type="ECO:0000256" key="2">
    <source>
        <dbReference type="PIRSR" id="PIRSR017388-2"/>
    </source>
</evidence>
<dbReference type="KEGG" id="tfa:BW733_02290"/>
<sequence>MAALFRSPVPSVWPEARPLSIGAGEVGVVMSHGFTGSVQSIGPWARGLATPEGDWPGVRVVAPRLPGHGTSWRDLARTRWWDWFSTVEDAYLGLAAECRSVYVAGLSMGGALALRLAETHQVAGVLLVNPAIATRDRRVPPATLLHRVLPPQKGIASDIAKPGVTELGYPRFSVTSLATMTRLWRLTARDLPRIDSPVLLMRSPQDHVVDDLSSELIGARVRDVRTVALERSHHVATLDHDADLIVEESRRFIAG</sequence>
<dbReference type="RefSeq" id="WP_077347532.1">
    <property type="nucleotide sequence ID" value="NZ_CP019607.1"/>
</dbReference>
<dbReference type="Proteomes" id="UP000188235">
    <property type="component" value="Chromosome"/>
</dbReference>
<protein>
    <recommendedName>
        <fullName evidence="4">AB hydrolase-1 domain-containing protein</fullName>
    </recommendedName>
</protein>
<dbReference type="PIRSF" id="PIRSF017388">
    <property type="entry name" value="Esterase_lipase"/>
    <property type="match status" value="1"/>
</dbReference>
<feature type="domain" description="AB hydrolase-1" evidence="4">
    <location>
        <begin position="28"/>
        <end position="246"/>
    </location>
</feature>
<dbReference type="PANTHER" id="PTHR42886">
    <property type="entry name" value="RE40534P-RELATED"/>
    <property type="match status" value="1"/>
</dbReference>
<dbReference type="InterPro" id="IPR012354">
    <property type="entry name" value="Esterase_lipase"/>
</dbReference>
<evidence type="ECO:0000256" key="3">
    <source>
        <dbReference type="PIRSR" id="PIRSR017388-3"/>
    </source>
</evidence>
<name>A0A1Q2CUP1_9ACTN</name>
<proteinExistence type="predicted"/>
<evidence type="ECO:0000259" key="4">
    <source>
        <dbReference type="Pfam" id="PF12697"/>
    </source>
</evidence>
<feature type="active site" description="Charge relay system" evidence="1">
    <location>
        <position position="206"/>
    </location>
</feature>
<dbReference type="GO" id="GO:0052689">
    <property type="term" value="F:carboxylic ester hydrolase activity"/>
    <property type="evidence" value="ECO:0007669"/>
    <property type="project" value="InterPro"/>
</dbReference>
<organism evidence="5 6">
    <name type="scientific">Tessaracoccus flavescens</name>
    <dbReference type="NCBI Taxonomy" id="399497"/>
    <lineage>
        <taxon>Bacteria</taxon>
        <taxon>Bacillati</taxon>
        <taxon>Actinomycetota</taxon>
        <taxon>Actinomycetes</taxon>
        <taxon>Propionibacteriales</taxon>
        <taxon>Propionibacteriaceae</taxon>
        <taxon>Tessaracoccus</taxon>
    </lineage>
</organism>
<feature type="active site" description="Charge relay system" evidence="1">
    <location>
        <position position="234"/>
    </location>
</feature>
<gene>
    <name evidence="5" type="ORF">BW733_02290</name>
</gene>
<evidence type="ECO:0000313" key="6">
    <source>
        <dbReference type="Proteomes" id="UP000188235"/>
    </source>
</evidence>
<dbReference type="Pfam" id="PF12697">
    <property type="entry name" value="Abhydrolase_6"/>
    <property type="match status" value="1"/>
</dbReference>
<dbReference type="Gene3D" id="3.40.50.1820">
    <property type="entry name" value="alpha/beta hydrolase"/>
    <property type="match status" value="1"/>
</dbReference>
<feature type="site" description="Important for substrate specificity" evidence="3">
    <location>
        <position position="155"/>
    </location>
</feature>
<evidence type="ECO:0000313" key="5">
    <source>
        <dbReference type="EMBL" id="AQP49832.1"/>
    </source>
</evidence>